<evidence type="ECO:0000313" key="3">
    <source>
        <dbReference type="Proteomes" id="UP001595847"/>
    </source>
</evidence>
<dbReference type="InterPro" id="IPR058593">
    <property type="entry name" value="ARB_07466-like_C"/>
</dbReference>
<dbReference type="Pfam" id="PF26571">
    <property type="entry name" value="VldE"/>
    <property type="match status" value="1"/>
</dbReference>
<dbReference type="EMBL" id="JBHSBH010000012">
    <property type="protein sequence ID" value="MFC3998122.1"/>
    <property type="molecule type" value="Genomic_DNA"/>
</dbReference>
<dbReference type="Proteomes" id="UP001595847">
    <property type="component" value="Unassembled WGS sequence"/>
</dbReference>
<protein>
    <recommendedName>
        <fullName evidence="1">ARB-07466-like C-terminal domain-containing protein</fullName>
    </recommendedName>
</protein>
<keyword evidence="3" id="KW-1185">Reference proteome</keyword>
<evidence type="ECO:0000313" key="2">
    <source>
        <dbReference type="EMBL" id="MFC3998122.1"/>
    </source>
</evidence>
<gene>
    <name evidence="2" type="ORF">ACFOVU_19490</name>
</gene>
<organism evidence="2 3">
    <name type="scientific">Nocardiopsis sediminis</name>
    <dbReference type="NCBI Taxonomy" id="1778267"/>
    <lineage>
        <taxon>Bacteria</taxon>
        <taxon>Bacillati</taxon>
        <taxon>Actinomycetota</taxon>
        <taxon>Actinomycetes</taxon>
        <taxon>Streptosporangiales</taxon>
        <taxon>Nocardiopsidaceae</taxon>
        <taxon>Nocardiopsis</taxon>
    </lineage>
</organism>
<accession>A0ABV8FPV1</accession>
<evidence type="ECO:0000259" key="1">
    <source>
        <dbReference type="Pfam" id="PF26571"/>
    </source>
</evidence>
<name>A0ABV8FPV1_9ACTN</name>
<dbReference type="RefSeq" id="WP_378535670.1">
    <property type="nucleotide sequence ID" value="NZ_JBHSBH010000012.1"/>
</dbReference>
<reference evidence="3" key="1">
    <citation type="journal article" date="2019" name="Int. J. Syst. Evol. Microbiol.">
        <title>The Global Catalogue of Microorganisms (GCM) 10K type strain sequencing project: providing services to taxonomists for standard genome sequencing and annotation.</title>
        <authorList>
            <consortium name="The Broad Institute Genomics Platform"/>
            <consortium name="The Broad Institute Genome Sequencing Center for Infectious Disease"/>
            <person name="Wu L."/>
            <person name="Ma J."/>
        </authorList>
    </citation>
    <scope>NUCLEOTIDE SEQUENCE [LARGE SCALE GENOMIC DNA]</scope>
    <source>
        <strain evidence="3">TBRC 1826</strain>
    </source>
</reference>
<comment type="caution">
    <text evidence="2">The sequence shown here is derived from an EMBL/GenBank/DDBJ whole genome shotgun (WGS) entry which is preliminary data.</text>
</comment>
<feature type="domain" description="ARB-07466-like C-terminal" evidence="1">
    <location>
        <begin position="80"/>
        <end position="204"/>
    </location>
</feature>
<sequence length="213" mass="22687">MRRFRFPRLSRPGDAGRMGLGGGMALSAAALFALVTGVQAADTYGAGTGGGASGARSGDIAYQASDITPGGAMVPCGPVGQTTELTCKAYESIVANFPEFDRPDFRGCYRAGPPDHGTGQACDLMTNVKGTRGTEAENAVGDELARWLMTHHEQMGVKYVIWRQRIWNPTAGDAPCPDESTVGSAPPTCWRAMGDRGSNTQNHYDHVHVSFRY</sequence>
<proteinExistence type="predicted"/>